<reference evidence="3" key="1">
    <citation type="submission" date="2013-02" db="EMBL/GenBank/DDBJ databases">
        <authorList>
            <person name="Hughes D."/>
        </authorList>
    </citation>
    <scope>NUCLEOTIDE SEQUENCE</scope>
    <source>
        <strain>Durham</strain>
        <strain evidence="3">NC isolate 2 -- Noor lab</strain>
    </source>
</reference>
<sequence>MHGITSFSADMKPNNQFEASNDNWYASGSENEEDTTTKPPNNKPYAANTRNPVLECVNQILLQESMEDYVNTSTEKPSVPITPVAPKALKSANTSSSSPNITRKRVQFSNQNSLVHIPRVTRDSPILIASELSALDLLNYESIYSNEYERIMDDSSSTVSNLYVDMESKIRNSVLKQPPALPPKPANLIKIQKKENLPTLPLDVSSVASSEPDYCSISEVQIKVDVHKAPKVQPPPLQTKVEENDDFDFDKIKLPNVAAIIVPKTTPQTTPIKPTPTKSNLKPLKVVPNILAEINKRTPIIVLSLLYCL</sequence>
<keyword evidence="3" id="KW-1185">Reference proteome</keyword>
<feature type="compositionally biased region" description="Polar residues" evidence="1">
    <location>
        <begin position="1"/>
        <end position="29"/>
    </location>
</feature>
<evidence type="ECO:0000313" key="3">
    <source>
        <dbReference type="Proteomes" id="UP000015102"/>
    </source>
</evidence>
<evidence type="ECO:0000313" key="2">
    <source>
        <dbReference type="EnsemblMetazoa" id="MESCA005661-PA"/>
    </source>
</evidence>
<proteinExistence type="predicted"/>
<protein>
    <submittedName>
        <fullName evidence="2">Uncharacterized protein</fullName>
    </submittedName>
</protein>
<evidence type="ECO:0000256" key="1">
    <source>
        <dbReference type="SAM" id="MobiDB-lite"/>
    </source>
</evidence>
<dbReference type="EMBL" id="CAQQ02017085">
    <property type="status" value="NOT_ANNOTATED_CDS"/>
    <property type="molecule type" value="Genomic_DNA"/>
</dbReference>
<accession>T1GPW6</accession>
<dbReference type="HOGENOM" id="CLU_901048_0_0_1"/>
<reference evidence="2" key="2">
    <citation type="submission" date="2015-06" db="UniProtKB">
        <authorList>
            <consortium name="EnsemblMetazoa"/>
        </authorList>
    </citation>
    <scope>IDENTIFICATION</scope>
</reference>
<dbReference type="EnsemblMetazoa" id="MESCA005661-RA">
    <property type="protein sequence ID" value="MESCA005661-PA"/>
    <property type="gene ID" value="MESCA005661"/>
</dbReference>
<feature type="region of interest" description="Disordered" evidence="1">
    <location>
        <begin position="1"/>
        <end position="50"/>
    </location>
</feature>
<name>T1GPW6_MEGSC</name>
<organism evidence="2 3">
    <name type="scientific">Megaselia scalaris</name>
    <name type="common">Humpbacked fly</name>
    <name type="synonym">Phora scalaris</name>
    <dbReference type="NCBI Taxonomy" id="36166"/>
    <lineage>
        <taxon>Eukaryota</taxon>
        <taxon>Metazoa</taxon>
        <taxon>Ecdysozoa</taxon>
        <taxon>Arthropoda</taxon>
        <taxon>Hexapoda</taxon>
        <taxon>Insecta</taxon>
        <taxon>Pterygota</taxon>
        <taxon>Neoptera</taxon>
        <taxon>Endopterygota</taxon>
        <taxon>Diptera</taxon>
        <taxon>Brachycera</taxon>
        <taxon>Muscomorpha</taxon>
        <taxon>Platypezoidea</taxon>
        <taxon>Phoridae</taxon>
        <taxon>Megaseliini</taxon>
        <taxon>Megaselia</taxon>
    </lineage>
</organism>
<dbReference type="Proteomes" id="UP000015102">
    <property type="component" value="Unassembled WGS sequence"/>
</dbReference>
<dbReference type="AlphaFoldDB" id="T1GPW6"/>